<evidence type="ECO:0000313" key="1">
    <source>
        <dbReference type="EMBL" id="KKL08576.1"/>
    </source>
</evidence>
<dbReference type="AlphaFoldDB" id="A0A0F9CSH0"/>
<accession>A0A0F9CSH0</accession>
<gene>
    <name evidence="1" type="ORF">LCGC14_2574490</name>
</gene>
<reference evidence="1" key="1">
    <citation type="journal article" date="2015" name="Nature">
        <title>Complex archaea that bridge the gap between prokaryotes and eukaryotes.</title>
        <authorList>
            <person name="Spang A."/>
            <person name="Saw J.H."/>
            <person name="Jorgensen S.L."/>
            <person name="Zaremba-Niedzwiedzka K."/>
            <person name="Martijn J."/>
            <person name="Lind A.E."/>
            <person name="van Eijk R."/>
            <person name="Schleper C."/>
            <person name="Guy L."/>
            <person name="Ettema T.J."/>
        </authorList>
    </citation>
    <scope>NUCLEOTIDE SEQUENCE</scope>
</reference>
<dbReference type="EMBL" id="LAZR01042826">
    <property type="protein sequence ID" value="KKL08576.1"/>
    <property type="molecule type" value="Genomic_DNA"/>
</dbReference>
<protein>
    <recommendedName>
        <fullName evidence="2">Gingipain domain-containing protein</fullName>
    </recommendedName>
</protein>
<organism evidence="1">
    <name type="scientific">marine sediment metagenome</name>
    <dbReference type="NCBI Taxonomy" id="412755"/>
    <lineage>
        <taxon>unclassified sequences</taxon>
        <taxon>metagenomes</taxon>
        <taxon>ecological metagenomes</taxon>
    </lineage>
</organism>
<comment type="caution">
    <text evidence="1">The sequence shown here is derived from an EMBL/GenBank/DDBJ whole genome shotgun (WGS) entry which is preliminary data.</text>
</comment>
<feature type="non-terminal residue" evidence="1">
    <location>
        <position position="1"/>
    </location>
</feature>
<proteinExistence type="predicted"/>
<sequence length="177" mass="19931">QWIHSFPPLLVVEGSSSWEYIHTSDIISGNMKGLFYNLFNCSAVRFTEDNLGMTYLMKTDYGIAATGSTKTGGNYYPNAFHYVLSEKGTWGDAFKGWYNYYGVKDDKWFLGMIILGDPMLVLTKEAQKGLKSLSVGIVPPSPDEIEELNKEILDFGYDYSGGSFAEYKNQNPQFFGD</sequence>
<evidence type="ECO:0008006" key="2">
    <source>
        <dbReference type="Google" id="ProtNLM"/>
    </source>
</evidence>
<name>A0A0F9CSH0_9ZZZZ</name>